<evidence type="ECO:0000259" key="4">
    <source>
        <dbReference type="Pfam" id="PF01420"/>
    </source>
</evidence>
<dbReference type="Gene3D" id="1.10.287.1120">
    <property type="entry name" value="Bipartite methylase S protein"/>
    <property type="match status" value="2"/>
</dbReference>
<evidence type="ECO:0000256" key="2">
    <source>
        <dbReference type="ARBA" id="ARBA00022747"/>
    </source>
</evidence>
<proteinExistence type="inferred from homology"/>
<dbReference type="CDD" id="cd17262">
    <property type="entry name" value="RMtype1_S_Aco12261I-TRD2-CR2"/>
    <property type="match status" value="1"/>
</dbReference>
<keyword evidence="6" id="KW-1185">Reference proteome</keyword>
<comment type="similarity">
    <text evidence="1">Belongs to the type-I restriction system S methylase family.</text>
</comment>
<dbReference type="HOGENOM" id="CLU_021095_0_3_6"/>
<dbReference type="PANTHER" id="PTHR30408:SF12">
    <property type="entry name" value="TYPE I RESTRICTION ENZYME MJAVIII SPECIFICITY SUBUNIT"/>
    <property type="match status" value="1"/>
</dbReference>
<gene>
    <name evidence="5" type="ORF">Thi970DRAFT_04833</name>
</gene>
<reference evidence="6" key="1">
    <citation type="submission" date="2011-06" db="EMBL/GenBank/DDBJ databases">
        <authorList>
            <consortium name="US DOE Joint Genome Institute (JGI-PGF)"/>
            <person name="Lucas S."/>
            <person name="Han J."/>
            <person name="Lapidus A."/>
            <person name="Cheng J.-F."/>
            <person name="Goodwin L."/>
            <person name="Pitluck S."/>
            <person name="Peters L."/>
            <person name="Land M.L."/>
            <person name="Hauser L."/>
            <person name="Vogl K."/>
            <person name="Liu Z."/>
            <person name="Overmann J."/>
            <person name="Frigaard N.-U."/>
            <person name="Bryant D.A."/>
            <person name="Woyke T.J."/>
        </authorList>
    </citation>
    <scope>NUCLEOTIDE SEQUENCE [LARGE SCALE GENOMIC DNA]</scope>
    <source>
        <strain evidence="6">970</strain>
    </source>
</reference>
<dbReference type="InterPro" id="IPR044946">
    <property type="entry name" value="Restrct_endonuc_typeI_TRD_sf"/>
</dbReference>
<dbReference type="GO" id="GO:0004519">
    <property type="term" value="F:endonuclease activity"/>
    <property type="evidence" value="ECO:0007669"/>
    <property type="project" value="UniProtKB-KW"/>
</dbReference>
<keyword evidence="5" id="KW-0378">Hydrolase</keyword>
<dbReference type="GO" id="GO:0003677">
    <property type="term" value="F:DNA binding"/>
    <property type="evidence" value="ECO:0007669"/>
    <property type="project" value="UniProtKB-KW"/>
</dbReference>
<sequence length="392" mass="43488">MSDSSMNEPTSGLVPRLRFPEFREAGEWEEKPLGKLCEILNNRRQPITSNNRVSGPYPYYGASGIVDYVADFIFDERLVLMGEDGAKWGAFEKTAFIAEGKYWVNNHAHVLKPRGLSDVLLEAILTMIDVSPYITGAAPPKLTLGKLKKIPITVPASVLEKQKIAACLSSLDALIAAQADKLDALKTHKKGLMQQLFPREGETVPRLRFPEFREAGEWNTKLVKGLISTVTPPKKLTSNLYEDEGRFPVIDQSQSYICGWTDDEEALVSCDVPLLVFGDHTCVLKIVDQPFAQGADGIKIIKANREVEPAFLYQYLLHNPVGMESYKRHFSTLKEKIVVYPDINTGEQQKIAACLSSLDALIAAQADKLDALKTHKKGLMQQLFPSPEAVAA</sequence>
<name>H8Z3Z2_9GAMM</name>
<accession>H8Z3Z2</accession>
<keyword evidence="3" id="KW-0238">DNA-binding</keyword>
<dbReference type="AlphaFoldDB" id="H8Z3Z2"/>
<dbReference type="RefSeq" id="WP_009151547.1">
    <property type="nucleotide sequence ID" value="NZ_CP121471.1"/>
</dbReference>
<dbReference type="Proteomes" id="UP000002964">
    <property type="component" value="Unassembled WGS sequence"/>
</dbReference>
<evidence type="ECO:0000313" key="6">
    <source>
        <dbReference type="Proteomes" id="UP000002964"/>
    </source>
</evidence>
<dbReference type="STRING" id="631362.Thi970DRAFT_04833"/>
<keyword evidence="2" id="KW-0680">Restriction system</keyword>
<evidence type="ECO:0000313" key="5">
    <source>
        <dbReference type="EMBL" id="EIC21144.1"/>
    </source>
</evidence>
<evidence type="ECO:0000256" key="3">
    <source>
        <dbReference type="ARBA" id="ARBA00023125"/>
    </source>
</evidence>
<reference evidence="5 6" key="2">
    <citation type="submission" date="2011-11" db="EMBL/GenBank/DDBJ databases">
        <authorList>
            <consortium name="US DOE Joint Genome Institute"/>
            <person name="Lucas S."/>
            <person name="Han J."/>
            <person name="Lapidus A."/>
            <person name="Cheng J.-F."/>
            <person name="Goodwin L."/>
            <person name="Pitluck S."/>
            <person name="Peters L."/>
            <person name="Ovchinnikova G."/>
            <person name="Zhang X."/>
            <person name="Detter J.C."/>
            <person name="Han C."/>
            <person name="Tapia R."/>
            <person name="Land M."/>
            <person name="Hauser L."/>
            <person name="Kyrpides N."/>
            <person name="Ivanova N."/>
            <person name="Pagani I."/>
            <person name="Vogl K."/>
            <person name="Liu Z."/>
            <person name="Overmann J."/>
            <person name="Frigaard N.-U."/>
            <person name="Bryant D."/>
            <person name="Woyke T."/>
        </authorList>
    </citation>
    <scope>NUCLEOTIDE SEQUENCE [LARGE SCALE GENOMIC DNA]</scope>
    <source>
        <strain evidence="5 6">970</strain>
    </source>
</reference>
<organism evidence="5 6">
    <name type="scientific">Thiorhodovibrio frisius</name>
    <dbReference type="NCBI Taxonomy" id="631362"/>
    <lineage>
        <taxon>Bacteria</taxon>
        <taxon>Pseudomonadati</taxon>
        <taxon>Pseudomonadota</taxon>
        <taxon>Gammaproteobacteria</taxon>
        <taxon>Chromatiales</taxon>
        <taxon>Chromatiaceae</taxon>
        <taxon>Thiorhodovibrio</taxon>
    </lineage>
</organism>
<dbReference type="PANTHER" id="PTHR30408">
    <property type="entry name" value="TYPE-1 RESTRICTION ENZYME ECOKI SPECIFICITY PROTEIN"/>
    <property type="match status" value="1"/>
</dbReference>
<dbReference type="OrthoDB" id="9798929at2"/>
<dbReference type="SUPFAM" id="SSF116734">
    <property type="entry name" value="DNA methylase specificity domain"/>
    <property type="match status" value="2"/>
</dbReference>
<dbReference type="InterPro" id="IPR052021">
    <property type="entry name" value="Type-I_RS_S_subunit"/>
</dbReference>
<dbReference type="GO" id="GO:0009307">
    <property type="term" value="P:DNA restriction-modification system"/>
    <property type="evidence" value="ECO:0007669"/>
    <property type="project" value="UniProtKB-KW"/>
</dbReference>
<feature type="domain" description="Type I restriction modification DNA specificity" evidence="4">
    <location>
        <begin position="27"/>
        <end position="186"/>
    </location>
</feature>
<keyword evidence="5" id="KW-0255">Endonuclease</keyword>
<dbReference type="EMBL" id="JH603170">
    <property type="protein sequence ID" value="EIC21144.1"/>
    <property type="molecule type" value="Genomic_DNA"/>
</dbReference>
<dbReference type="eggNOG" id="COG0732">
    <property type="taxonomic scope" value="Bacteria"/>
</dbReference>
<keyword evidence="5" id="KW-0540">Nuclease</keyword>
<dbReference type="InterPro" id="IPR000055">
    <property type="entry name" value="Restrct_endonuc_typeI_TRD"/>
</dbReference>
<dbReference type="Gene3D" id="3.90.220.20">
    <property type="entry name" value="DNA methylase specificity domains"/>
    <property type="match status" value="2"/>
</dbReference>
<dbReference type="Pfam" id="PF01420">
    <property type="entry name" value="Methylase_S"/>
    <property type="match status" value="1"/>
</dbReference>
<evidence type="ECO:0000256" key="1">
    <source>
        <dbReference type="ARBA" id="ARBA00010923"/>
    </source>
</evidence>
<protein>
    <submittedName>
        <fullName evidence="5">Restriction endonuclease S subunit</fullName>
    </submittedName>
</protein>